<dbReference type="AlphaFoldDB" id="A0A120K1S0"/>
<proteinExistence type="predicted"/>
<dbReference type="RefSeq" id="XP_017986663.1">
    <property type="nucleotide sequence ID" value="XM_018131449.1"/>
</dbReference>
<gene>
    <name evidence="2" type="ORF">AW171_hschr31516</name>
</gene>
<reference evidence="2 3" key="1">
    <citation type="submission" date="2016-01" db="EMBL/GenBank/DDBJ databases">
        <title>Genome sequence of the yeast Holleya sinecauda.</title>
        <authorList>
            <person name="Dietrich F.S."/>
        </authorList>
    </citation>
    <scope>NUCLEOTIDE SEQUENCE [LARGE SCALE GENOMIC DNA]</scope>
    <source>
        <strain evidence="2 3">ATCC 58844</strain>
    </source>
</reference>
<evidence type="ECO:0000313" key="2">
    <source>
        <dbReference type="EMBL" id="AMD19667.1"/>
    </source>
</evidence>
<dbReference type="STRING" id="45286.A0A120K1S0"/>
<organism evidence="2 3">
    <name type="scientific">Eremothecium sinecaudum</name>
    <dbReference type="NCBI Taxonomy" id="45286"/>
    <lineage>
        <taxon>Eukaryota</taxon>
        <taxon>Fungi</taxon>
        <taxon>Dikarya</taxon>
        <taxon>Ascomycota</taxon>
        <taxon>Saccharomycotina</taxon>
        <taxon>Saccharomycetes</taxon>
        <taxon>Saccharomycetales</taxon>
        <taxon>Saccharomycetaceae</taxon>
        <taxon>Eremothecium</taxon>
    </lineage>
</organism>
<dbReference type="GeneID" id="28722880"/>
<feature type="region of interest" description="Disordered" evidence="1">
    <location>
        <begin position="27"/>
        <end position="54"/>
    </location>
</feature>
<evidence type="ECO:0000256" key="1">
    <source>
        <dbReference type="SAM" id="MobiDB-lite"/>
    </source>
</evidence>
<protein>
    <submittedName>
        <fullName evidence="2">HCL484Wp</fullName>
    </submittedName>
</protein>
<dbReference type="OrthoDB" id="4066630at2759"/>
<keyword evidence="3" id="KW-1185">Reference proteome</keyword>
<evidence type="ECO:0000313" key="3">
    <source>
        <dbReference type="Proteomes" id="UP000243052"/>
    </source>
</evidence>
<dbReference type="EMBL" id="CP014243">
    <property type="protein sequence ID" value="AMD19667.1"/>
    <property type="molecule type" value="Genomic_DNA"/>
</dbReference>
<sequence>MESDGPQATKPLELLLQGYKFGEESAQTGTSSTVLVEPFTGRTTSSPLKPDFQRTPEAEQIKVDIESSQKKSNSRFNFGNIRRYYCTRRKAKSRKNGSIRRHKSTKRKDYTSKAEINKLSHGKKFLFHCGFSRRKNALLRRQTVVRFQNITQLQNTLNYIDIGSINYNFACGPGIPIEHALRSPVWLELGKLAPKLIASPDIPYSAANLLQRVLSSSDYRLKPTRKISKRAIRRRSGSLRRSSTSAYSAPLSRYESVYPRLYSSWHQYLRTLVMRKIWLRVECLRASDKTVKRESAQETENMAAIFSVYNRSSSSDSEISDSFRLGFSSKSILLSLSDSNYESSEFPVHWISTK</sequence>
<accession>A0A120K1S0</accession>
<dbReference type="Proteomes" id="UP000243052">
    <property type="component" value="Chromosome iii"/>
</dbReference>
<name>A0A120K1S0_9SACH</name>
<feature type="compositionally biased region" description="Basic residues" evidence="1">
    <location>
        <begin position="91"/>
        <end position="106"/>
    </location>
</feature>
<feature type="region of interest" description="Disordered" evidence="1">
    <location>
        <begin position="91"/>
        <end position="111"/>
    </location>
</feature>